<evidence type="ECO:0000256" key="3">
    <source>
        <dbReference type="ARBA" id="ARBA00022603"/>
    </source>
</evidence>
<keyword evidence="1" id="KW-0963">Cytoplasm</keyword>
<dbReference type="Gene3D" id="3.30.950.10">
    <property type="entry name" value="Methyltransferase, Cobalt-precorrin-4 Transmethylase, Domain 2"/>
    <property type="match status" value="1"/>
</dbReference>
<dbReference type="InterPro" id="IPR000878">
    <property type="entry name" value="4pyrrol_Mease"/>
</dbReference>
<dbReference type="InterPro" id="IPR035996">
    <property type="entry name" value="4pyrrol_Methylase_sf"/>
</dbReference>
<dbReference type="AlphaFoldDB" id="A0A644THC9"/>
<dbReference type="InterPro" id="IPR008189">
    <property type="entry name" value="rRNA_ssu_MeTfrase_I"/>
</dbReference>
<comment type="caution">
    <text evidence="7">The sequence shown here is derived from an EMBL/GenBank/DDBJ whole genome shotgun (WGS) entry which is preliminary data.</text>
</comment>
<organism evidence="7">
    <name type="scientific">bioreactor metagenome</name>
    <dbReference type="NCBI Taxonomy" id="1076179"/>
    <lineage>
        <taxon>unclassified sequences</taxon>
        <taxon>metagenomes</taxon>
        <taxon>ecological metagenomes</taxon>
    </lineage>
</organism>
<sequence length="253" mass="27335">MSGRLFLLPAPLAAYSPEAWSPETLALHLPAKAIGLYASLDSFIVESERSALRLLSRFKDAQSLRSLKLRVLNEHSGESELPSLLEDLEQGMDCGFLSEAGMPCIADPGAALVAYAREKGVKIIPISGPSSILLGLVASGLDAQRFAFLGYLPQNGEERRAYIARMATAVLKDGMTRVCIETPYRNKALLKDLIALLPDSLWLCVASDLCGAEERVLSAPAAQWRRSGLPAIGKVPAIFLFGKRAGMRPPDSR</sequence>
<keyword evidence="4 7" id="KW-0808">Transferase</keyword>
<dbReference type="Gene3D" id="3.40.1010.10">
    <property type="entry name" value="Cobalt-precorrin-4 Transmethylase, Domain 1"/>
    <property type="match status" value="1"/>
</dbReference>
<evidence type="ECO:0000313" key="7">
    <source>
        <dbReference type="EMBL" id="MPL66408.1"/>
    </source>
</evidence>
<dbReference type="GO" id="GO:0032259">
    <property type="term" value="P:methylation"/>
    <property type="evidence" value="ECO:0007669"/>
    <property type="project" value="UniProtKB-KW"/>
</dbReference>
<proteinExistence type="predicted"/>
<name>A0A644THC9_9ZZZZ</name>
<dbReference type="GO" id="GO:0006364">
    <property type="term" value="P:rRNA processing"/>
    <property type="evidence" value="ECO:0007669"/>
    <property type="project" value="UniProtKB-KW"/>
</dbReference>
<evidence type="ECO:0000256" key="4">
    <source>
        <dbReference type="ARBA" id="ARBA00022679"/>
    </source>
</evidence>
<dbReference type="PANTHER" id="PTHR46111">
    <property type="entry name" value="RIBOSOMAL RNA SMALL SUBUNIT METHYLTRANSFERASE I"/>
    <property type="match status" value="1"/>
</dbReference>
<evidence type="ECO:0000256" key="2">
    <source>
        <dbReference type="ARBA" id="ARBA00022552"/>
    </source>
</evidence>
<evidence type="ECO:0000256" key="1">
    <source>
        <dbReference type="ARBA" id="ARBA00022490"/>
    </source>
</evidence>
<dbReference type="InterPro" id="IPR014776">
    <property type="entry name" value="4pyrrole_Mease_sub2"/>
</dbReference>
<dbReference type="InterPro" id="IPR014777">
    <property type="entry name" value="4pyrrole_Mease_sub1"/>
</dbReference>
<feature type="domain" description="Tetrapyrrole methylase" evidence="6">
    <location>
        <begin position="76"/>
        <end position="222"/>
    </location>
</feature>
<dbReference type="CDD" id="cd11649">
    <property type="entry name" value="RsmI_like"/>
    <property type="match status" value="1"/>
</dbReference>
<dbReference type="EC" id="2.1.1.198" evidence="7"/>
<keyword evidence="2" id="KW-0698">rRNA processing</keyword>
<keyword evidence="5" id="KW-0949">S-adenosyl-L-methionine</keyword>
<evidence type="ECO:0000259" key="6">
    <source>
        <dbReference type="Pfam" id="PF00590"/>
    </source>
</evidence>
<evidence type="ECO:0000256" key="5">
    <source>
        <dbReference type="ARBA" id="ARBA00022691"/>
    </source>
</evidence>
<keyword evidence="3 7" id="KW-0489">Methyltransferase</keyword>
<dbReference type="Pfam" id="PF00590">
    <property type="entry name" value="TP_methylase"/>
    <property type="match status" value="1"/>
</dbReference>
<protein>
    <submittedName>
        <fullName evidence="7">Ribosomal RNA small subunit methyltransferase I</fullName>
        <ecNumber evidence="7">2.1.1.198</ecNumber>
    </submittedName>
</protein>
<accession>A0A644THC9</accession>
<dbReference type="SUPFAM" id="SSF53790">
    <property type="entry name" value="Tetrapyrrole methylase"/>
    <property type="match status" value="1"/>
</dbReference>
<dbReference type="EMBL" id="VSSQ01000032">
    <property type="protein sequence ID" value="MPL66408.1"/>
    <property type="molecule type" value="Genomic_DNA"/>
</dbReference>
<reference evidence="7" key="1">
    <citation type="submission" date="2019-08" db="EMBL/GenBank/DDBJ databases">
        <authorList>
            <person name="Kucharzyk K."/>
            <person name="Murdoch R.W."/>
            <person name="Higgins S."/>
            <person name="Loffler F."/>
        </authorList>
    </citation>
    <scope>NUCLEOTIDE SEQUENCE</scope>
</reference>
<gene>
    <name evidence="7" type="primary">rsmI_5</name>
    <name evidence="7" type="ORF">SDC9_12082</name>
</gene>
<dbReference type="GO" id="GO:0008168">
    <property type="term" value="F:methyltransferase activity"/>
    <property type="evidence" value="ECO:0007669"/>
    <property type="project" value="UniProtKB-KW"/>
</dbReference>
<dbReference type="PANTHER" id="PTHR46111:SF2">
    <property type="entry name" value="SAM-DEPENDENT METHYLTRANSFERASE"/>
    <property type="match status" value="1"/>
</dbReference>